<comment type="caution">
    <text evidence="1">The sequence shown here is derived from an EMBL/GenBank/DDBJ whole genome shotgun (WGS) entry which is preliminary data.</text>
</comment>
<reference evidence="1 2" key="1">
    <citation type="submission" date="2014-01" db="EMBL/GenBank/DDBJ databases">
        <title>Marinomonas ushuaiensis DSM 15871 Genome Sequencing.</title>
        <authorList>
            <person name="Lai Q."/>
            <person name="Shao Z.S."/>
        </authorList>
    </citation>
    <scope>NUCLEOTIDE SEQUENCE [LARGE SCALE GENOMIC DNA]</scope>
    <source>
        <strain evidence="1 2">DSM 15871</strain>
    </source>
</reference>
<proteinExistence type="predicted"/>
<keyword evidence="2" id="KW-1185">Reference proteome</keyword>
<dbReference type="EMBL" id="JAMB01000005">
    <property type="protein sequence ID" value="ETX11185.1"/>
    <property type="molecule type" value="Genomic_DNA"/>
</dbReference>
<evidence type="ECO:0008006" key="3">
    <source>
        <dbReference type="Google" id="ProtNLM"/>
    </source>
</evidence>
<dbReference type="PATRIC" id="fig|1122207.3.peg.1616"/>
<dbReference type="STRING" id="1122207.MUS1_12400"/>
<evidence type="ECO:0000313" key="1">
    <source>
        <dbReference type="EMBL" id="ETX11185.1"/>
    </source>
</evidence>
<dbReference type="eggNOG" id="COG0840">
    <property type="taxonomic scope" value="Bacteria"/>
</dbReference>
<sequence length="274" mass="31358">MMLTSLFFLTCLTIILMAIGRQIWSKKASKERTLMGVSGITVFIELIKFTQQHRGMHSGFLNGKLDFEAKLPILEENINTLYSNLLSFEKTHNYPTSLSAHYPFKQWQRLIKNNEITSAESFQLHSGLITRQLDAVWDMADEFSLTSNHHEYIRNSAQQLVKTLPELAEALGQIRALSVQVSAKQEMSADKKLQLLFTLGKIEEHHRNLTLSLARSTDRRLTMFIAEIKQSTKDSTLCQQNPDTIFQEATHVINEVFVFILAGFDDLKTKIKSH</sequence>
<evidence type="ECO:0000313" key="2">
    <source>
        <dbReference type="Proteomes" id="UP000054058"/>
    </source>
</evidence>
<dbReference type="RefSeq" id="WP_036160886.1">
    <property type="nucleotide sequence ID" value="NZ_JAMB01000005.1"/>
</dbReference>
<dbReference type="Proteomes" id="UP000054058">
    <property type="component" value="Unassembled WGS sequence"/>
</dbReference>
<dbReference type="OrthoDB" id="9180266at2"/>
<name>X7E5N7_9GAMM</name>
<gene>
    <name evidence="1" type="ORF">MUS1_12400</name>
</gene>
<organism evidence="1 2">
    <name type="scientific">Marinomonas ushuaiensis DSM 15871</name>
    <dbReference type="NCBI Taxonomy" id="1122207"/>
    <lineage>
        <taxon>Bacteria</taxon>
        <taxon>Pseudomonadati</taxon>
        <taxon>Pseudomonadota</taxon>
        <taxon>Gammaproteobacteria</taxon>
        <taxon>Oceanospirillales</taxon>
        <taxon>Oceanospirillaceae</taxon>
        <taxon>Marinomonas</taxon>
    </lineage>
</organism>
<dbReference type="AlphaFoldDB" id="X7E5N7"/>
<accession>X7E5N7</accession>
<protein>
    <recommendedName>
        <fullName evidence="3">Nitrate/nitrite sensing protein domain-containing protein</fullName>
    </recommendedName>
</protein>